<evidence type="ECO:0000259" key="9">
    <source>
        <dbReference type="Pfam" id="PF03446"/>
    </source>
</evidence>
<dbReference type="PANTHER" id="PTHR43580">
    <property type="entry name" value="OXIDOREDUCTASE GLYR1-RELATED"/>
    <property type="match status" value="1"/>
</dbReference>
<comment type="function">
    <text evidence="8">Catalyzes the NADPH-dependent reduction of glyoxylate to glycolate as well as succinic semialdehyde (SSA) to gamma-hydroxybutyrate in vitro. May function in redox homeostasis and play a role in oxidative stress tolerance by detoxifying glyoxylate and SSA generated in glycolate metabolism and GABA metabolism, respectively.</text>
</comment>
<dbReference type="InterPro" id="IPR008927">
    <property type="entry name" value="6-PGluconate_DH-like_C_sf"/>
</dbReference>
<dbReference type="InterPro" id="IPR036291">
    <property type="entry name" value="NAD(P)-bd_dom_sf"/>
</dbReference>
<dbReference type="PANTHER" id="PTHR43580:SF2">
    <property type="entry name" value="CYTOKINE-LIKE NUCLEAR FACTOR N-PAC"/>
    <property type="match status" value="1"/>
</dbReference>
<dbReference type="SUPFAM" id="SSF51735">
    <property type="entry name" value="NAD(P)-binding Rossmann-fold domains"/>
    <property type="match status" value="1"/>
</dbReference>
<dbReference type="InterPro" id="IPR006115">
    <property type="entry name" value="6PGDH_NADP-bd"/>
</dbReference>
<dbReference type="PROSITE" id="PS00895">
    <property type="entry name" value="3_HYDROXYISOBUT_DH"/>
    <property type="match status" value="1"/>
</dbReference>
<dbReference type="Pfam" id="PF14833">
    <property type="entry name" value="NAD_binding_11"/>
    <property type="match status" value="1"/>
</dbReference>
<dbReference type="SUPFAM" id="SSF48179">
    <property type="entry name" value="6-phosphogluconate dehydrogenase C-terminal domain-like"/>
    <property type="match status" value="1"/>
</dbReference>
<dbReference type="Gramene" id="OIT28369">
    <property type="protein sequence ID" value="OIT28369"/>
    <property type="gene ID" value="A4A49_33532"/>
</dbReference>
<proteinExistence type="inferred from homology"/>
<dbReference type="FunFam" id="1.10.1040.10:FF:000016">
    <property type="entry name" value="Glyoxylate/succinic semialdehyde reductase 2"/>
    <property type="match status" value="1"/>
</dbReference>
<dbReference type="AlphaFoldDB" id="A0A1J6LBJ4"/>
<evidence type="ECO:0000313" key="12">
    <source>
        <dbReference type="Proteomes" id="UP000187609"/>
    </source>
</evidence>
<evidence type="ECO:0000256" key="3">
    <source>
        <dbReference type="ARBA" id="ARBA00023002"/>
    </source>
</evidence>
<evidence type="ECO:0000256" key="7">
    <source>
        <dbReference type="ARBA" id="ARBA00052769"/>
    </source>
</evidence>
<dbReference type="STRING" id="49451.A0A1J6LBJ4"/>
<keyword evidence="5" id="KW-0520">NAD</keyword>
<dbReference type="OrthoDB" id="435038at2759"/>
<dbReference type="GO" id="GO:0051287">
    <property type="term" value="F:NAD binding"/>
    <property type="evidence" value="ECO:0007669"/>
    <property type="project" value="InterPro"/>
</dbReference>
<dbReference type="InterPro" id="IPR051265">
    <property type="entry name" value="HIBADH-related_NP60_sf"/>
</dbReference>
<reference evidence="11" key="1">
    <citation type="submission" date="2016-11" db="EMBL/GenBank/DDBJ databases">
        <title>The genome of Nicotiana attenuata.</title>
        <authorList>
            <person name="Xu S."/>
            <person name="Brockmoeller T."/>
            <person name="Gaquerel E."/>
            <person name="Navarro A."/>
            <person name="Kuhl H."/>
            <person name="Gase K."/>
            <person name="Ling Z."/>
            <person name="Zhou W."/>
            <person name="Kreitzer C."/>
            <person name="Stanke M."/>
            <person name="Tang H."/>
            <person name="Lyons E."/>
            <person name="Pandey P."/>
            <person name="Pandey S.P."/>
            <person name="Timmermann B."/>
            <person name="Baldwin I.T."/>
        </authorList>
    </citation>
    <scope>NUCLEOTIDE SEQUENCE [LARGE SCALE GENOMIC DNA]</scope>
    <source>
        <strain evidence="11">UT</strain>
    </source>
</reference>
<evidence type="ECO:0000256" key="1">
    <source>
        <dbReference type="ARBA" id="ARBA00007598"/>
    </source>
</evidence>
<gene>
    <name evidence="11" type="primary">GLYR2_0</name>
    <name evidence="11" type="ORF">A4A49_33532</name>
</gene>
<dbReference type="Gene3D" id="3.40.50.720">
    <property type="entry name" value="NAD(P)-binding Rossmann-like Domain"/>
    <property type="match status" value="1"/>
</dbReference>
<dbReference type="GO" id="GO:0030267">
    <property type="term" value="F:glyoxylate reductase (NADPH) activity"/>
    <property type="evidence" value="ECO:0007669"/>
    <property type="project" value="UniProtKB-EC"/>
</dbReference>
<name>A0A1J6LBJ4_NICAT</name>
<accession>A0A1J6LBJ4</accession>
<sequence>MAKALMLKPNCSFEILSTALFNSPPISTPSAAMAMCSTFCPRVSTQLNCKPFSFSPANKPSRFLVSFKAFSSQTSASTPKADDTPASIGFLGLGIMGSPMAQNLIKAGRDVTVWNRTKSKCEPLISMGAKYKSSPEEVAASCDVTFAMLADPESAMDVACGKYGAAKGMGPGKGYVDVSTVDGETSKLICEHVRATGAHFLEAPVSGSKKPAEDGQLIFLTAGDNVLYETVAPLLDIMGKSRFYLGEVGNGAAMKLVVNMVMGSMMASFSEGLVLSEKVGLDPSVLVEVISQGAISAPMYAMKGPSMVKSLYPTAFPLKHQQKDLRLALGLAESVSQPTPIAAATNELYKVAKSHGLSDQDFSAVIEALKVKLQHQT</sequence>
<protein>
    <submittedName>
        <fullName evidence="11">Glyoxylatesuccinic semialdehyde reductase 2, chloroplastic</fullName>
    </submittedName>
</protein>
<keyword evidence="4" id="KW-0346">Stress response</keyword>
<comment type="catalytic activity">
    <reaction evidence="7">
        <text>glycolate + NADP(+) = glyoxylate + NADPH + H(+)</text>
        <dbReference type="Rhea" id="RHEA:10992"/>
        <dbReference type="ChEBI" id="CHEBI:15378"/>
        <dbReference type="ChEBI" id="CHEBI:29805"/>
        <dbReference type="ChEBI" id="CHEBI:36655"/>
        <dbReference type="ChEBI" id="CHEBI:57783"/>
        <dbReference type="ChEBI" id="CHEBI:58349"/>
        <dbReference type="EC" id="1.1.1.79"/>
    </reaction>
</comment>
<evidence type="ECO:0000256" key="8">
    <source>
        <dbReference type="ARBA" id="ARBA00056683"/>
    </source>
</evidence>
<keyword evidence="2" id="KW-0521">NADP</keyword>
<dbReference type="InterPro" id="IPR013328">
    <property type="entry name" value="6PGD_dom2"/>
</dbReference>
<comment type="similarity">
    <text evidence="1">Belongs to the HIBADH-related family. NP60 subfamily.</text>
</comment>
<keyword evidence="3" id="KW-0560">Oxidoreductase</keyword>
<feature type="domain" description="3-hydroxyisobutyrate dehydrogenase-like NAD-binding" evidence="10">
    <location>
        <begin position="249"/>
        <end position="368"/>
    </location>
</feature>
<dbReference type="InterPro" id="IPR029154">
    <property type="entry name" value="HIBADH-like_NADP-bd"/>
</dbReference>
<evidence type="ECO:0000256" key="5">
    <source>
        <dbReference type="ARBA" id="ARBA00023027"/>
    </source>
</evidence>
<dbReference type="Proteomes" id="UP000187609">
    <property type="component" value="Unassembled WGS sequence"/>
</dbReference>
<dbReference type="InterPro" id="IPR002204">
    <property type="entry name" value="3-OH-isobutyrate_DH-rel_CS"/>
</dbReference>
<evidence type="ECO:0000259" key="10">
    <source>
        <dbReference type="Pfam" id="PF14833"/>
    </source>
</evidence>
<evidence type="ECO:0000256" key="4">
    <source>
        <dbReference type="ARBA" id="ARBA00023016"/>
    </source>
</evidence>
<organism evidence="11 12">
    <name type="scientific">Nicotiana attenuata</name>
    <name type="common">Coyote tobacco</name>
    <dbReference type="NCBI Taxonomy" id="49451"/>
    <lineage>
        <taxon>Eukaryota</taxon>
        <taxon>Viridiplantae</taxon>
        <taxon>Streptophyta</taxon>
        <taxon>Embryophyta</taxon>
        <taxon>Tracheophyta</taxon>
        <taxon>Spermatophyta</taxon>
        <taxon>Magnoliopsida</taxon>
        <taxon>eudicotyledons</taxon>
        <taxon>Gunneridae</taxon>
        <taxon>Pentapetalae</taxon>
        <taxon>asterids</taxon>
        <taxon>lamiids</taxon>
        <taxon>Solanales</taxon>
        <taxon>Solanaceae</taxon>
        <taxon>Nicotianoideae</taxon>
        <taxon>Nicotianeae</taxon>
        <taxon>Nicotiana</taxon>
    </lineage>
</organism>
<dbReference type="KEGG" id="nau:109212737"/>
<dbReference type="EMBL" id="MJEQ01002090">
    <property type="protein sequence ID" value="OIT28369.1"/>
    <property type="molecule type" value="Genomic_DNA"/>
</dbReference>
<comment type="catalytic activity">
    <reaction evidence="6">
        <text>4-hydroxybutanoate + NADP(+) = succinate semialdehyde + NADPH + H(+)</text>
        <dbReference type="Rhea" id="RHEA:26381"/>
        <dbReference type="ChEBI" id="CHEBI:15378"/>
        <dbReference type="ChEBI" id="CHEBI:16724"/>
        <dbReference type="ChEBI" id="CHEBI:57706"/>
        <dbReference type="ChEBI" id="CHEBI:57783"/>
        <dbReference type="ChEBI" id="CHEBI:58349"/>
        <dbReference type="EC" id="1.1.1.n11"/>
    </reaction>
</comment>
<evidence type="ECO:0000313" key="11">
    <source>
        <dbReference type="EMBL" id="OIT28369.1"/>
    </source>
</evidence>
<dbReference type="GO" id="GO:0050661">
    <property type="term" value="F:NADP binding"/>
    <property type="evidence" value="ECO:0007669"/>
    <property type="project" value="InterPro"/>
</dbReference>
<comment type="caution">
    <text evidence="11">The sequence shown here is derived from an EMBL/GenBank/DDBJ whole genome shotgun (WGS) entry which is preliminary data.</text>
</comment>
<evidence type="ECO:0000256" key="6">
    <source>
        <dbReference type="ARBA" id="ARBA00052582"/>
    </source>
</evidence>
<dbReference type="Pfam" id="PF03446">
    <property type="entry name" value="NAD_binding_2"/>
    <property type="match status" value="1"/>
</dbReference>
<dbReference type="GeneID" id="109212737"/>
<dbReference type="FunFam" id="3.40.50.720:FF:000058">
    <property type="entry name" value="Putative oxidoreductase GLYR1 homolog"/>
    <property type="match status" value="1"/>
</dbReference>
<dbReference type="SMR" id="A0A1J6LBJ4"/>
<dbReference type="GO" id="GO:0009507">
    <property type="term" value="C:chloroplast"/>
    <property type="evidence" value="ECO:0007669"/>
    <property type="project" value="TreeGrafter"/>
</dbReference>
<feature type="domain" description="6-phosphogluconate dehydrogenase NADP-binding" evidence="9">
    <location>
        <begin position="87"/>
        <end position="246"/>
    </location>
</feature>
<dbReference type="OMA" id="NALGCEY"/>
<evidence type="ECO:0000256" key="2">
    <source>
        <dbReference type="ARBA" id="ARBA00022857"/>
    </source>
</evidence>
<dbReference type="Gene3D" id="1.10.1040.10">
    <property type="entry name" value="N-(1-d-carboxylethyl)-l-norvaline Dehydrogenase, domain 2"/>
    <property type="match status" value="1"/>
</dbReference>
<keyword evidence="12" id="KW-1185">Reference proteome</keyword>